<reference evidence="1 2" key="1">
    <citation type="submission" date="2016-12" db="EMBL/GenBank/DDBJ databases">
        <title>The draft genome sequence of Actinophytocola xinjiangensis.</title>
        <authorList>
            <person name="Wang W."/>
            <person name="Yuan L."/>
        </authorList>
    </citation>
    <scope>NUCLEOTIDE SEQUENCE [LARGE SCALE GENOMIC DNA]</scope>
    <source>
        <strain evidence="1 2">CGMCC 4.4663</strain>
    </source>
</reference>
<accession>A0A7Z1AWT4</accession>
<comment type="caution">
    <text evidence="1">The sequence shown here is derived from an EMBL/GenBank/DDBJ whole genome shotgun (WGS) entry which is preliminary data.</text>
</comment>
<evidence type="ECO:0008006" key="3">
    <source>
        <dbReference type="Google" id="ProtNLM"/>
    </source>
</evidence>
<evidence type="ECO:0000313" key="1">
    <source>
        <dbReference type="EMBL" id="OLF07360.1"/>
    </source>
</evidence>
<dbReference type="EMBL" id="MSIF01000016">
    <property type="protein sequence ID" value="OLF07360.1"/>
    <property type="molecule type" value="Genomic_DNA"/>
</dbReference>
<dbReference type="Proteomes" id="UP000185696">
    <property type="component" value="Unassembled WGS sequence"/>
</dbReference>
<dbReference type="RefSeq" id="WP_075135952.1">
    <property type="nucleotide sequence ID" value="NZ_MSIF01000016.1"/>
</dbReference>
<proteinExistence type="predicted"/>
<dbReference type="AlphaFoldDB" id="A0A7Z1AWT4"/>
<sequence length="141" mass="15579">MPTITIDTPAPRPARRRAIAVRLTRWFADRGVDPAHVVIRFVDTGADTVFTGAVPVDALVRDADALPFASVTCCVGPDRDEWFRADLADEIAAALRVTEQTPFVHLEFRPTAPSLVYFARRGRLVRADQPGSPQKQGNQNR</sequence>
<gene>
    <name evidence="1" type="ORF">BLA60_27710</name>
</gene>
<organism evidence="1 2">
    <name type="scientific">Actinophytocola xinjiangensis</name>
    <dbReference type="NCBI Taxonomy" id="485602"/>
    <lineage>
        <taxon>Bacteria</taxon>
        <taxon>Bacillati</taxon>
        <taxon>Actinomycetota</taxon>
        <taxon>Actinomycetes</taxon>
        <taxon>Pseudonocardiales</taxon>
        <taxon>Pseudonocardiaceae</taxon>
    </lineage>
</organism>
<dbReference type="OrthoDB" id="4252250at2"/>
<keyword evidence="2" id="KW-1185">Reference proteome</keyword>
<evidence type="ECO:0000313" key="2">
    <source>
        <dbReference type="Proteomes" id="UP000185696"/>
    </source>
</evidence>
<name>A0A7Z1AWT4_9PSEU</name>
<protein>
    <recommendedName>
        <fullName evidence="3">Tautomerase-like protein</fullName>
    </recommendedName>
</protein>